<evidence type="ECO:0000256" key="16">
    <source>
        <dbReference type="ARBA" id="ARBA00023251"/>
    </source>
</evidence>
<evidence type="ECO:0000256" key="21">
    <source>
        <dbReference type="HAMAP-Rule" id="MF_00252"/>
    </source>
</evidence>
<evidence type="ECO:0000256" key="2">
    <source>
        <dbReference type="ARBA" id="ARBA00005270"/>
    </source>
</evidence>
<feature type="binding site" evidence="21">
    <location>
        <position position="1044"/>
    </location>
    <ligand>
        <name>Mg(2+)</name>
        <dbReference type="ChEBI" id="CHEBI:18420"/>
        <label>1</label>
    </ligand>
</feature>
<dbReference type="GO" id="GO:0000287">
    <property type="term" value="F:magnesium ion binding"/>
    <property type="evidence" value="ECO:0007669"/>
    <property type="project" value="UniProtKB-UniRule"/>
</dbReference>
<feature type="binding site" evidence="21">
    <location>
        <position position="1037"/>
    </location>
    <ligand>
        <name>Mg(2+)</name>
        <dbReference type="ChEBI" id="CHEBI:18420"/>
        <label>1</label>
    </ligand>
</feature>
<evidence type="ECO:0000259" key="24">
    <source>
        <dbReference type="PROSITE" id="PS50862"/>
    </source>
</evidence>
<dbReference type="GO" id="GO:0005524">
    <property type="term" value="F:ATP binding"/>
    <property type="evidence" value="ECO:0007669"/>
    <property type="project" value="UniProtKB-UniRule"/>
</dbReference>
<dbReference type="PANTHER" id="PTHR42918:SF15">
    <property type="entry name" value="LYSINE--TRNA LIGASE, CHLOROPLASTIC_MITOCHONDRIAL"/>
    <property type="match status" value="1"/>
</dbReference>
<accession>A0A840EY50</accession>
<keyword evidence="13" id="KW-0443">Lipid metabolism</keyword>
<evidence type="ECO:0000256" key="9">
    <source>
        <dbReference type="ARBA" id="ARBA00022741"/>
    </source>
</evidence>
<dbReference type="EMBL" id="JACIFP010000001">
    <property type="protein sequence ID" value="MBB4133889.1"/>
    <property type="molecule type" value="Genomic_DNA"/>
</dbReference>
<feature type="transmembrane region" description="Helical" evidence="23">
    <location>
        <begin position="238"/>
        <end position="259"/>
    </location>
</feature>
<evidence type="ECO:0000256" key="3">
    <source>
        <dbReference type="ARBA" id="ARBA00009968"/>
    </source>
</evidence>
<dbReference type="GO" id="GO:0006629">
    <property type="term" value="P:lipid metabolic process"/>
    <property type="evidence" value="ECO:0007669"/>
    <property type="project" value="UniProtKB-KW"/>
</dbReference>
<feature type="region of interest" description="Disordered" evidence="22">
    <location>
        <begin position="1"/>
        <end position="30"/>
    </location>
</feature>
<keyword evidence="10 21" id="KW-0067">ATP-binding</keyword>
<evidence type="ECO:0000256" key="1">
    <source>
        <dbReference type="ARBA" id="ARBA00004651"/>
    </source>
</evidence>
<keyword evidence="7 23" id="KW-0812">Transmembrane</keyword>
<dbReference type="RefSeq" id="WP_183369033.1">
    <property type="nucleotide sequence ID" value="NZ_BAABHL010000021.1"/>
</dbReference>
<keyword evidence="14 23" id="KW-0472">Membrane</keyword>
<comment type="similarity">
    <text evidence="2">In the N-terminal section; belongs to the LPG synthetase family.</text>
</comment>
<name>A0A840EY50_9ACTN</name>
<dbReference type="InterPro" id="IPR004365">
    <property type="entry name" value="NA-bd_OB_tRNA"/>
</dbReference>
<protein>
    <recommendedName>
        <fullName evidence="21">Lysine--tRNA ligase</fullName>
        <ecNumber evidence="21">6.1.1.6</ecNumber>
    </recommendedName>
    <alternativeName>
        <fullName evidence="21">Lysyl-tRNA synthetase</fullName>
        <shortName evidence="21">LysRS</shortName>
    </alternativeName>
</protein>
<gene>
    <name evidence="21" type="primary">lysS</name>
    <name evidence="25" type="ORF">BKA16_000441</name>
</gene>
<organism evidence="25 26">
    <name type="scientific">Gordonia humi</name>
    <dbReference type="NCBI Taxonomy" id="686429"/>
    <lineage>
        <taxon>Bacteria</taxon>
        <taxon>Bacillati</taxon>
        <taxon>Actinomycetota</taxon>
        <taxon>Actinomycetes</taxon>
        <taxon>Mycobacteriales</taxon>
        <taxon>Gordoniaceae</taxon>
        <taxon>Gordonia</taxon>
    </lineage>
</organism>
<evidence type="ECO:0000256" key="7">
    <source>
        <dbReference type="ARBA" id="ARBA00022692"/>
    </source>
</evidence>
<dbReference type="InterPro" id="IPR045864">
    <property type="entry name" value="aa-tRNA-synth_II/BPL/LPL"/>
</dbReference>
<evidence type="ECO:0000313" key="25">
    <source>
        <dbReference type="EMBL" id="MBB4133889.1"/>
    </source>
</evidence>
<keyword evidence="9 21" id="KW-0547">Nucleotide-binding</keyword>
<keyword evidence="11 21" id="KW-0460">Magnesium</keyword>
<keyword evidence="16" id="KW-0046">Antibiotic resistance</keyword>
<dbReference type="GO" id="GO:0000049">
    <property type="term" value="F:tRNA binding"/>
    <property type="evidence" value="ECO:0007669"/>
    <property type="project" value="TreeGrafter"/>
</dbReference>
<comment type="subunit">
    <text evidence="21">Homodimer.</text>
</comment>
<evidence type="ECO:0000256" key="22">
    <source>
        <dbReference type="SAM" id="MobiDB-lite"/>
    </source>
</evidence>
<keyword evidence="8 21" id="KW-0479">Metal-binding</keyword>
<evidence type="ECO:0000256" key="8">
    <source>
        <dbReference type="ARBA" id="ARBA00022723"/>
    </source>
</evidence>
<evidence type="ECO:0000256" key="6">
    <source>
        <dbReference type="ARBA" id="ARBA00022679"/>
    </source>
</evidence>
<keyword evidence="26" id="KW-1185">Reference proteome</keyword>
<dbReference type="InterPro" id="IPR018149">
    <property type="entry name" value="Lys-tRNA-synth_II_C"/>
</dbReference>
<dbReference type="Pfam" id="PF01336">
    <property type="entry name" value="tRNA_anti-codon"/>
    <property type="match status" value="1"/>
</dbReference>
<dbReference type="SUPFAM" id="SSF55681">
    <property type="entry name" value="Class II aaRS and biotin synthetases"/>
    <property type="match status" value="1"/>
</dbReference>
<dbReference type="GO" id="GO:0004824">
    <property type="term" value="F:lysine-tRNA ligase activity"/>
    <property type="evidence" value="ECO:0007669"/>
    <property type="project" value="UniProtKB-UniRule"/>
</dbReference>
<dbReference type="GO" id="GO:0005886">
    <property type="term" value="C:plasma membrane"/>
    <property type="evidence" value="ECO:0007669"/>
    <property type="project" value="UniProtKB-SubCell"/>
</dbReference>
<keyword evidence="6" id="KW-0808">Transferase</keyword>
<comment type="caution">
    <text evidence="25">The sequence shown here is derived from an EMBL/GenBank/DDBJ whole genome shotgun (WGS) entry which is preliminary data.</text>
</comment>
<evidence type="ECO:0000256" key="19">
    <source>
        <dbReference type="ARBA" id="ARBA00047540"/>
    </source>
</evidence>
<feature type="domain" description="Aminoacyl-transfer RNA synthetases class-II family profile" evidence="24">
    <location>
        <begin position="806"/>
        <end position="1124"/>
    </location>
</feature>
<feature type="binding site" evidence="21">
    <location>
        <position position="1044"/>
    </location>
    <ligand>
        <name>Mg(2+)</name>
        <dbReference type="ChEBI" id="CHEBI:18420"/>
        <label>2</label>
    </ligand>
</feature>
<evidence type="ECO:0000256" key="17">
    <source>
        <dbReference type="ARBA" id="ARBA00023268"/>
    </source>
</evidence>
<keyword evidence="17" id="KW-0511">Multifunctional enzyme</keyword>
<feature type="transmembrane region" description="Helical" evidence="23">
    <location>
        <begin position="148"/>
        <end position="165"/>
    </location>
</feature>
<evidence type="ECO:0000256" key="18">
    <source>
        <dbReference type="ARBA" id="ARBA00024681"/>
    </source>
</evidence>
<dbReference type="InterPro" id="IPR024320">
    <property type="entry name" value="LPG_synthase_C"/>
</dbReference>
<dbReference type="InterPro" id="IPR044136">
    <property type="entry name" value="Lys-tRNA-ligase_II_N"/>
</dbReference>
<dbReference type="InterPro" id="IPR012340">
    <property type="entry name" value="NA-bd_OB-fold"/>
</dbReference>
<evidence type="ECO:0000256" key="11">
    <source>
        <dbReference type="ARBA" id="ARBA00022842"/>
    </source>
</evidence>
<proteinExistence type="inferred from homology"/>
<dbReference type="Pfam" id="PF09924">
    <property type="entry name" value="LPG_synthase_C"/>
    <property type="match status" value="1"/>
</dbReference>
<keyword evidence="21" id="KW-0648">Protein biosynthesis</keyword>
<dbReference type="NCBIfam" id="NF002821">
    <property type="entry name" value="PRK02983.1"/>
    <property type="match status" value="1"/>
</dbReference>
<feature type="transmembrane region" description="Helical" evidence="23">
    <location>
        <begin position="177"/>
        <end position="199"/>
    </location>
</feature>
<dbReference type="PROSITE" id="PS50862">
    <property type="entry name" value="AA_TRNA_LIGASE_II"/>
    <property type="match status" value="1"/>
</dbReference>
<evidence type="ECO:0000256" key="12">
    <source>
        <dbReference type="ARBA" id="ARBA00022989"/>
    </source>
</evidence>
<dbReference type="AlphaFoldDB" id="A0A840EY50"/>
<dbReference type="InterPro" id="IPR004364">
    <property type="entry name" value="Aa-tRNA-synt_II"/>
</dbReference>
<comment type="similarity">
    <text evidence="21">Belongs to the class-II aminoacyl-tRNA synthetase family.</text>
</comment>
<evidence type="ECO:0000256" key="23">
    <source>
        <dbReference type="SAM" id="Phobius"/>
    </source>
</evidence>
<comment type="catalytic activity">
    <reaction evidence="20 21">
        <text>tRNA(Lys) + L-lysine + ATP = L-lysyl-tRNA(Lys) + AMP + diphosphate</text>
        <dbReference type="Rhea" id="RHEA:20792"/>
        <dbReference type="Rhea" id="RHEA-COMP:9696"/>
        <dbReference type="Rhea" id="RHEA-COMP:9697"/>
        <dbReference type="ChEBI" id="CHEBI:30616"/>
        <dbReference type="ChEBI" id="CHEBI:32551"/>
        <dbReference type="ChEBI" id="CHEBI:33019"/>
        <dbReference type="ChEBI" id="CHEBI:78442"/>
        <dbReference type="ChEBI" id="CHEBI:78529"/>
        <dbReference type="ChEBI" id="CHEBI:456215"/>
        <dbReference type="EC" id="6.1.1.6"/>
    </reaction>
</comment>
<dbReference type="Gene3D" id="3.30.930.10">
    <property type="entry name" value="Bira Bifunctional Protein, Domain 2"/>
    <property type="match status" value="1"/>
</dbReference>
<evidence type="ECO:0000256" key="15">
    <source>
        <dbReference type="ARBA" id="ARBA00023146"/>
    </source>
</evidence>
<feature type="compositionally biased region" description="Basic and acidic residues" evidence="22">
    <location>
        <begin position="1"/>
        <end position="20"/>
    </location>
</feature>
<evidence type="ECO:0000313" key="26">
    <source>
        <dbReference type="Proteomes" id="UP000551501"/>
    </source>
</evidence>
<evidence type="ECO:0000256" key="13">
    <source>
        <dbReference type="ARBA" id="ARBA00023098"/>
    </source>
</evidence>
<dbReference type="InterPro" id="IPR002313">
    <property type="entry name" value="Lys-tRNA-ligase_II"/>
</dbReference>
<dbReference type="PRINTS" id="PR00982">
    <property type="entry name" value="TRNASYNTHLYS"/>
</dbReference>
<dbReference type="SUPFAM" id="SSF50249">
    <property type="entry name" value="Nucleic acid-binding proteins"/>
    <property type="match status" value="1"/>
</dbReference>
<dbReference type="GO" id="GO:0050071">
    <property type="term" value="F:phosphatidylglycerol lysyltransferase activity"/>
    <property type="evidence" value="ECO:0007669"/>
    <property type="project" value="UniProtKB-EC"/>
</dbReference>
<dbReference type="Proteomes" id="UP000551501">
    <property type="component" value="Unassembled WGS sequence"/>
</dbReference>
<dbReference type="InterPro" id="IPR031553">
    <property type="entry name" value="tRNA-synt_2_TM"/>
</dbReference>
<evidence type="ECO:0000256" key="5">
    <source>
        <dbReference type="ARBA" id="ARBA00022598"/>
    </source>
</evidence>
<dbReference type="Pfam" id="PF16995">
    <property type="entry name" value="tRNA-synt_2_TM"/>
    <property type="match status" value="1"/>
</dbReference>
<comment type="cofactor">
    <cofactor evidence="21">
        <name>Mg(2+)</name>
        <dbReference type="ChEBI" id="CHEBI:18420"/>
    </cofactor>
    <text evidence="21">Binds 3 Mg(2+) ions per subunit.</text>
</comment>
<evidence type="ECO:0000256" key="4">
    <source>
        <dbReference type="ARBA" id="ARBA00022475"/>
    </source>
</evidence>
<keyword evidence="15 21" id="KW-0030">Aminoacyl-tRNA synthetase</keyword>
<feature type="transmembrane region" description="Helical" evidence="23">
    <location>
        <begin position="112"/>
        <end position="136"/>
    </location>
</feature>
<dbReference type="NCBIfam" id="TIGR00499">
    <property type="entry name" value="lysS_bact"/>
    <property type="match status" value="1"/>
</dbReference>
<comment type="similarity">
    <text evidence="3">In the C-terminal section; belongs to the class-II aminoacyl-tRNA synthetase family.</text>
</comment>
<comment type="catalytic activity">
    <reaction evidence="19">
        <text>L-lysyl-tRNA(Lys) + a 1,2-diacyl-sn-glycero-3-phospho-(1'-sn-glycerol) = a 1,2-diacyl-sn-glycero-3-phospho-1'-(3'-O-L-lysyl)-sn-glycerol + tRNA(Lys)</text>
        <dbReference type="Rhea" id="RHEA:10668"/>
        <dbReference type="Rhea" id="RHEA-COMP:9696"/>
        <dbReference type="Rhea" id="RHEA-COMP:9697"/>
        <dbReference type="ChEBI" id="CHEBI:64716"/>
        <dbReference type="ChEBI" id="CHEBI:75792"/>
        <dbReference type="ChEBI" id="CHEBI:78442"/>
        <dbReference type="ChEBI" id="CHEBI:78529"/>
        <dbReference type="EC" id="2.3.2.3"/>
    </reaction>
</comment>
<keyword evidence="4" id="KW-1003">Cell membrane</keyword>
<evidence type="ECO:0000256" key="10">
    <source>
        <dbReference type="ARBA" id="ARBA00022840"/>
    </source>
</evidence>
<keyword evidence="21" id="KW-0963">Cytoplasm</keyword>
<reference evidence="25 26" key="1">
    <citation type="submission" date="2020-08" db="EMBL/GenBank/DDBJ databases">
        <title>Sequencing the genomes of 1000 actinobacteria strains.</title>
        <authorList>
            <person name="Klenk H.-P."/>
        </authorList>
    </citation>
    <scope>NUCLEOTIDE SEQUENCE [LARGE SCALE GENOMIC DNA]</scope>
    <source>
        <strain evidence="25 26">DSM 45298</strain>
    </source>
</reference>
<evidence type="ECO:0000256" key="20">
    <source>
        <dbReference type="ARBA" id="ARBA00048573"/>
    </source>
</evidence>
<dbReference type="InterPro" id="IPR006195">
    <property type="entry name" value="aa-tRNA-synth_II"/>
</dbReference>
<dbReference type="EC" id="6.1.1.6" evidence="21"/>
<dbReference type="HAMAP" id="MF_00252">
    <property type="entry name" value="Lys_tRNA_synth_class2"/>
    <property type="match status" value="1"/>
</dbReference>
<feature type="compositionally biased region" description="Low complexity" evidence="22">
    <location>
        <begin position="21"/>
        <end position="30"/>
    </location>
</feature>
<comment type="subcellular location">
    <subcellularLocation>
        <location evidence="1">Cell membrane</location>
        <topology evidence="1">Multi-pass membrane protein</topology>
    </subcellularLocation>
    <subcellularLocation>
        <location evidence="21">Cytoplasm</location>
    </subcellularLocation>
</comment>
<evidence type="ECO:0000256" key="14">
    <source>
        <dbReference type="ARBA" id="ARBA00023136"/>
    </source>
</evidence>
<dbReference type="GO" id="GO:0046677">
    <property type="term" value="P:response to antibiotic"/>
    <property type="evidence" value="ECO:0007669"/>
    <property type="project" value="UniProtKB-KW"/>
</dbReference>
<dbReference type="Pfam" id="PF00152">
    <property type="entry name" value="tRNA-synt_2"/>
    <property type="match status" value="1"/>
</dbReference>
<feature type="transmembrane region" description="Helical" evidence="23">
    <location>
        <begin position="85"/>
        <end position="105"/>
    </location>
</feature>
<dbReference type="GO" id="GO:0006430">
    <property type="term" value="P:lysyl-tRNA aminoacylation"/>
    <property type="evidence" value="ECO:0007669"/>
    <property type="project" value="UniProtKB-UniRule"/>
</dbReference>
<dbReference type="GO" id="GO:0005829">
    <property type="term" value="C:cytosol"/>
    <property type="evidence" value="ECO:0007669"/>
    <property type="project" value="TreeGrafter"/>
</dbReference>
<comment type="function">
    <text evidence="18">Catalyzes the production of L-lysyl-tRNA(Lys)transfer and the transfer of a lysyl group from L-lysyl-tRNA(Lys) to membrane-bound phosphatidylglycerol (PG), which produces lysylphosphatidylglycerol (LPG), one of the components of the bacterial membrane with a positive net charge. LPG synthesis contributes to the resistance to cationic antimicrobial peptides (CAMPs) and likely protects M.tuberculosis against the CAMPs produced by competiting microorganisms (bacteriocins). In fact, the modification of anionic phosphatidylglycerol with positively charged L-lysine results in repulsion of the peptides.</text>
</comment>
<feature type="transmembrane region" description="Helical" evidence="23">
    <location>
        <begin position="52"/>
        <end position="73"/>
    </location>
</feature>
<dbReference type="NCBIfam" id="NF001756">
    <property type="entry name" value="PRK00484.1"/>
    <property type="match status" value="1"/>
</dbReference>
<dbReference type="Gene3D" id="2.40.50.140">
    <property type="entry name" value="Nucleic acid-binding proteins"/>
    <property type="match status" value="1"/>
</dbReference>
<sequence length="1125" mass="121251">MADARSPRSPDELNSREAGRRASAVRRASGAVDRITHPQGFGHTVPEKAGTLVGLLAVVSLLSAVIPPFHRLIRVPQHYIDSHLFPLPSTSLAWTVVLGLLAVSLGQRKRIAWWITVGVLGASATVNLLVVLVAGLGRRYYDDRVPSAIGLVVDVLALLVMVASYRQFSTRVRRGAIRAALAVLTGGLAVGTAVGWGLVTLAPGTLRSGERLPYAFDHVVAFSSLELHRLGDHHAPGIITWLLGLFGALALIAAGVVLFRSQRLASLMTAADERLVRALITAYGDDDSLAYFSTRRDKAVVFASDGRAAITYRVELSTAVAGGDPIGDPDSWADAIAEFMALAERYGWRPAALGVSAAGAHTFEAAGLTALTIGDEAILHVADYSLSGPDRKSVRGSVARVKRLGVTVRIRRFAELSVDELVQVCRRADEWRDTEDERGFAMALSRVGDPADGDCLLVEAVKYADTDDEQVIGMLGFVPWGATGASLDLMRRDRQGPNGVVETMVSEFARNAGTVGVTRISLNFATFRGVFVKGAEIGSSPVTKAAHGVLGFVSRYYQMESLYRSNEKYRPDWVPRYVCYAGGRSLPRVGLASVVAEGFVQLPGAARRERHYTRGAAAIPDGVDVDELIAAVEATQVAASASAPHRPEQVKVRLSKLQRLVDDAVDPYPVAQAPTHTVAAAVAEPAGTRVSVAGRIVALRDFGSVVFARCRDWSGDVQLLVEPGAIDGPDFASSLDLGDLIGATGLIGSSRSGELSVLIDGWHLDGKCLHPLPDKWAGLSDPEAKVRRRYLDLAVDPSARRQLVARSAVVGALRRHMSDNGFLDVETPILQPVHGGANAAPFRTHINAYDLDLYLRIAPELYLKRLCVAGVEKVFEIGRNFRNEGVDHSHNPEFTSLEAYAAHQDYESMRGLAREMIIAAAVAVHGEPVIERIVDGGRERVDISGPWPVVSVHDAVSRACGAKITPSSTADALAQICRVHDIPVRPDWDAGHIVLEMYEHLVEGETEFPTFYRDFPTSTSPLTRAHRSIDGVAERWDLVAWGMELGTAYTELTDPLEQRARLTAQSIKAAGGDVEAMEVDEDFLTALEYAMPPTGGLGIGVDRVVMLITGRSIRESLAFPLVKPR</sequence>
<dbReference type="CDD" id="cd04322">
    <property type="entry name" value="LysRS_N"/>
    <property type="match status" value="1"/>
</dbReference>
<keyword evidence="12 23" id="KW-1133">Transmembrane helix</keyword>
<keyword evidence="5 21" id="KW-0436">Ligase</keyword>
<dbReference type="PANTHER" id="PTHR42918">
    <property type="entry name" value="LYSYL-TRNA SYNTHETASE"/>
    <property type="match status" value="1"/>
</dbReference>